<keyword evidence="3 5" id="KW-0418">Kinase</keyword>
<dbReference type="GO" id="GO:0070569">
    <property type="term" value="F:uridylyltransferase activity"/>
    <property type="evidence" value="ECO:0007669"/>
    <property type="project" value="InterPro"/>
</dbReference>
<organism evidence="5 6">
    <name type="scientific">Skeletonema marinoi</name>
    <dbReference type="NCBI Taxonomy" id="267567"/>
    <lineage>
        <taxon>Eukaryota</taxon>
        <taxon>Sar</taxon>
        <taxon>Stramenopiles</taxon>
        <taxon>Ochrophyta</taxon>
        <taxon>Bacillariophyta</taxon>
        <taxon>Coscinodiscophyceae</taxon>
        <taxon>Thalassiosirophycidae</taxon>
        <taxon>Thalassiosirales</taxon>
        <taxon>Skeletonemataceae</taxon>
        <taxon>Skeletonema</taxon>
        <taxon>Skeletonema marinoi-dohrnii complex</taxon>
    </lineage>
</organism>
<evidence type="ECO:0000313" key="6">
    <source>
        <dbReference type="Proteomes" id="UP001224775"/>
    </source>
</evidence>
<dbReference type="InterPro" id="IPR002618">
    <property type="entry name" value="UDPGP_fam"/>
</dbReference>
<dbReference type="Gene3D" id="3.90.550.10">
    <property type="entry name" value="Spore Coat Polysaccharide Biosynthesis Protein SpsA, Chain A"/>
    <property type="match status" value="1"/>
</dbReference>
<proteinExistence type="predicted"/>
<dbReference type="SUPFAM" id="SSF53448">
    <property type="entry name" value="Nucleotide-diphospho-sugar transferases"/>
    <property type="match status" value="1"/>
</dbReference>
<evidence type="ECO:0000256" key="4">
    <source>
        <dbReference type="SAM" id="MobiDB-lite"/>
    </source>
</evidence>
<keyword evidence="1" id="KW-0808">Transferase</keyword>
<feature type="region of interest" description="Disordered" evidence="4">
    <location>
        <begin position="266"/>
        <end position="324"/>
    </location>
</feature>
<dbReference type="PANTHER" id="PTHR32463">
    <property type="entry name" value="L-FUCOSE KINASE"/>
    <property type="match status" value="1"/>
</dbReference>
<feature type="compositionally biased region" description="Basic and acidic residues" evidence="4">
    <location>
        <begin position="139"/>
        <end position="157"/>
    </location>
</feature>
<dbReference type="Proteomes" id="UP001224775">
    <property type="component" value="Unassembled WGS sequence"/>
</dbReference>
<feature type="compositionally biased region" description="Low complexity" evidence="4">
    <location>
        <begin position="14"/>
        <end position="29"/>
    </location>
</feature>
<dbReference type="GO" id="GO:0042352">
    <property type="term" value="P:GDP-L-fucose salvage"/>
    <property type="evidence" value="ECO:0007669"/>
    <property type="project" value="TreeGrafter"/>
</dbReference>
<evidence type="ECO:0000256" key="1">
    <source>
        <dbReference type="ARBA" id="ARBA00022679"/>
    </source>
</evidence>
<evidence type="ECO:0000313" key="5">
    <source>
        <dbReference type="EMBL" id="KAK1732788.1"/>
    </source>
</evidence>
<evidence type="ECO:0000256" key="2">
    <source>
        <dbReference type="ARBA" id="ARBA00022695"/>
    </source>
</evidence>
<dbReference type="Pfam" id="PF01704">
    <property type="entry name" value="UDPGP"/>
    <property type="match status" value="1"/>
</dbReference>
<gene>
    <name evidence="5" type="ORF">QTG54_016500</name>
</gene>
<feature type="region of interest" description="Disordered" evidence="4">
    <location>
        <begin position="14"/>
        <end position="37"/>
    </location>
</feature>
<protein>
    <submittedName>
        <fullName evidence="5">L-fucose kinase-related protein</fullName>
    </submittedName>
</protein>
<reference evidence="5" key="1">
    <citation type="submission" date="2023-06" db="EMBL/GenBank/DDBJ databases">
        <title>Survivors Of The Sea: Transcriptome response of Skeletonema marinoi to long-term dormancy.</title>
        <authorList>
            <person name="Pinder M.I.M."/>
            <person name="Kourtchenko O."/>
            <person name="Robertson E.K."/>
            <person name="Larsson T."/>
            <person name="Maumus F."/>
            <person name="Osuna-Cruz C.M."/>
            <person name="Vancaester E."/>
            <person name="Stenow R."/>
            <person name="Vandepoele K."/>
            <person name="Ploug H."/>
            <person name="Bruchert V."/>
            <person name="Godhe A."/>
            <person name="Topel M."/>
        </authorList>
    </citation>
    <scope>NUCLEOTIDE SEQUENCE</scope>
    <source>
        <strain evidence="5">R05AC</strain>
    </source>
</reference>
<dbReference type="InterPro" id="IPR029044">
    <property type="entry name" value="Nucleotide-diphossugar_trans"/>
</dbReference>
<feature type="compositionally biased region" description="Low complexity" evidence="4">
    <location>
        <begin position="311"/>
        <end position="324"/>
    </location>
</feature>
<feature type="region of interest" description="Disordered" evidence="4">
    <location>
        <begin position="139"/>
        <end position="168"/>
    </location>
</feature>
<dbReference type="EMBL" id="JATAAI010000057">
    <property type="protein sequence ID" value="KAK1732788.1"/>
    <property type="molecule type" value="Genomic_DNA"/>
</dbReference>
<evidence type="ECO:0000256" key="3">
    <source>
        <dbReference type="ARBA" id="ARBA00022777"/>
    </source>
</evidence>
<dbReference type="Gene3D" id="3.30.230.120">
    <property type="match status" value="1"/>
</dbReference>
<dbReference type="InterPro" id="IPR052203">
    <property type="entry name" value="GHMP_Kinase-Related"/>
</dbReference>
<name>A0AAD8XSF7_9STRA</name>
<keyword evidence="6" id="KW-1185">Reference proteome</keyword>
<comment type="caution">
    <text evidence="5">The sequence shown here is derived from an EMBL/GenBank/DDBJ whole genome shotgun (WGS) entry which is preliminary data.</text>
</comment>
<keyword evidence="2" id="KW-0548">Nucleotidyltransferase</keyword>
<sequence>MAVQVVNEGTAAVSDTAVVPPSTSSTSSALKQESSPSDEKLMPLLLRIILTDPDEETTTATINATNNNNNLRDLSLTKAVSTLSTAQLLSQLALLDEFRRSPENNLYQRVRALFFLYAVHRFHLPERRRVFEKRRLINKSEDSNSKSEAHDGGEKKNNNQNENGKTKDATFLCPKGYSALVDRRFDEAIDHFLEWVSSSSSTMTLSTDEDEDCIDDNEKGGRFYPVPRTTSLISNLTFSRHGPSPITTTTTAAATAAVDDGNNDKCSASLSRGHSSSIASSSTSSSHVSDEVTTPPPPMAKQHSTKEHSKTTTNASTTQQQQLPLLLPSEATSSALAKSYRSLAFQTLADQVKRSVRSHDGNEWMFNVAQVGDTPLSWSEELLMMKGSGEEEDNTPMLVERTPVRMDLSHSCWSDIFFLGMDYPEAARVVNCSVDLAVHQRETGVQQREPTPPIECRLQLTTTNPGTIQLRSIDLNASVVMTHVSQVFDFGADYLGLLKAGLVASGIVPPGLEEACVKNGQDMPLSELLVNMLPPSQQHLKVGLELTTFVKNIPKGSRLAVSTNLLGSIISVGMRATKQTACMEGPLCEEERRLVAARAILGEWIGGSGGGWQDSGGGEKSCIVVAEVFEFCICELTLVLLCCLTLLIVWPGLKLIHGVKSRLGDPEYGVSRGRLLPKHKLLNEEDAPPSLLKALENSLVLVHGGQSMNVGPVLEMVTEKYLLRDEEEWHARHRSIEILDEMMEAFRRSDVKEIGRCTTENFLGPVRSVIPWATNKYTETLIERVASRFGDRFWGFCMHGGASGGGMGFIFDPSAKEEAVQVLGDIMLQTKKEMEHCVPFAMDPCVFDYKVNDHGTVAQLCQRNDLPELLQHRSKSTESQLGSSTQLNLDALLVEQGFDMSAQEQIRSDLKDGRIGLAKNRLSQDCEVKDVIADDVIVVDEDSITDSMLAIGQEALRSGTVGVVTLAAGVGSRWTNGAGVVKALNPYCCIGGKHSSFLDVHLAKNRRVSAEVGMRIPHVFTTSWMTDLPITEHFDSMDKDESIYISTGKSIGLRMIPMVKDLQCLWEEQPRLDEQAQKVRDSVHTALASWAQAAGEASDYRDNVPQQCLSPVGHWYEIPNMLLNGTLAKMLEDRPQLKTLMLHNIDTIGATVDAGIIGKFLETKSTLAYEVVPRCVDDMGGGLCKIDDKVRLVEGLALATEEDELKFSYYNSLTTWIDIDSLLDKFGLTRNDILERSDRIPSAINNFSRRLPTYITIKDVKKRLGKGHEDIHPVCQYEKLWGDMSSMDDCSFFVVPRIRGQQLKDISQLDGWSRDGSAAFLGEQMEDAINAGK</sequence>
<accession>A0AAD8XSF7</accession>
<dbReference type="PANTHER" id="PTHR32463:SF0">
    <property type="entry name" value="L-FUCOSE KINASE"/>
    <property type="match status" value="1"/>
</dbReference>
<feature type="compositionally biased region" description="Low complexity" evidence="4">
    <location>
        <begin position="267"/>
        <end position="287"/>
    </location>
</feature>
<dbReference type="GO" id="GO:0050201">
    <property type="term" value="F:fucokinase activity"/>
    <property type="evidence" value="ECO:0007669"/>
    <property type="project" value="TreeGrafter"/>
</dbReference>